<evidence type="ECO:0000256" key="3">
    <source>
        <dbReference type="ARBA" id="ARBA00023274"/>
    </source>
</evidence>
<dbReference type="GO" id="GO:0070124">
    <property type="term" value="P:mitochondrial translational initiation"/>
    <property type="evidence" value="ECO:0007669"/>
    <property type="project" value="TreeGrafter"/>
</dbReference>
<keyword evidence="2" id="KW-0689">Ribosomal protein</keyword>
<dbReference type="OrthoDB" id="2501249at2759"/>
<evidence type="ECO:0008006" key="7">
    <source>
        <dbReference type="Google" id="ProtNLM"/>
    </source>
</evidence>
<dbReference type="GO" id="GO:0003735">
    <property type="term" value="F:structural constituent of ribosome"/>
    <property type="evidence" value="ECO:0007669"/>
    <property type="project" value="InterPro"/>
</dbReference>
<organism evidence="5 6">
    <name type="scientific">Psilocybe cf. subviscida</name>
    <dbReference type="NCBI Taxonomy" id="2480587"/>
    <lineage>
        <taxon>Eukaryota</taxon>
        <taxon>Fungi</taxon>
        <taxon>Dikarya</taxon>
        <taxon>Basidiomycota</taxon>
        <taxon>Agaricomycotina</taxon>
        <taxon>Agaricomycetes</taxon>
        <taxon>Agaricomycetidae</taxon>
        <taxon>Agaricales</taxon>
        <taxon>Agaricineae</taxon>
        <taxon>Strophariaceae</taxon>
        <taxon>Psilocybe</taxon>
    </lineage>
</organism>
<dbReference type="AlphaFoldDB" id="A0A8H5BXK4"/>
<dbReference type="PANTHER" id="PTHR41237:SF1">
    <property type="entry name" value="SMALL RIBOSOMAL SUBUNIT PROTEIN BS21M"/>
    <property type="match status" value="1"/>
</dbReference>
<dbReference type="InterPro" id="IPR052837">
    <property type="entry name" value="Mitoribosomal_bS21"/>
</dbReference>
<reference evidence="5 6" key="1">
    <citation type="journal article" date="2020" name="ISME J.">
        <title>Uncovering the hidden diversity of litter-decomposition mechanisms in mushroom-forming fungi.</title>
        <authorList>
            <person name="Floudas D."/>
            <person name="Bentzer J."/>
            <person name="Ahren D."/>
            <person name="Johansson T."/>
            <person name="Persson P."/>
            <person name="Tunlid A."/>
        </authorList>
    </citation>
    <scope>NUCLEOTIDE SEQUENCE [LARGE SCALE GENOMIC DNA]</scope>
    <source>
        <strain evidence="5 6">CBS 101986</strain>
    </source>
</reference>
<dbReference type="EMBL" id="JAACJJ010000001">
    <property type="protein sequence ID" value="KAF5331131.1"/>
    <property type="molecule type" value="Genomic_DNA"/>
</dbReference>
<protein>
    <recommendedName>
        <fullName evidence="7">Ribosomal protein S21</fullName>
    </recommendedName>
</protein>
<dbReference type="NCBIfam" id="TIGR00030">
    <property type="entry name" value="S21p"/>
    <property type="match status" value="1"/>
</dbReference>
<feature type="region of interest" description="Disordered" evidence="4">
    <location>
        <begin position="123"/>
        <end position="145"/>
    </location>
</feature>
<dbReference type="GO" id="GO:0005763">
    <property type="term" value="C:mitochondrial small ribosomal subunit"/>
    <property type="evidence" value="ECO:0007669"/>
    <property type="project" value="TreeGrafter"/>
</dbReference>
<dbReference type="InterPro" id="IPR001911">
    <property type="entry name" value="Ribosomal_bS21"/>
</dbReference>
<comment type="caution">
    <text evidence="5">The sequence shown here is derived from an EMBL/GenBank/DDBJ whole genome shotgun (WGS) entry which is preliminary data.</text>
</comment>
<evidence type="ECO:0000256" key="2">
    <source>
        <dbReference type="ARBA" id="ARBA00022980"/>
    </source>
</evidence>
<proteinExistence type="inferred from homology"/>
<name>A0A8H5BXK4_9AGAR</name>
<evidence type="ECO:0000313" key="6">
    <source>
        <dbReference type="Proteomes" id="UP000567179"/>
    </source>
</evidence>
<keyword evidence="3" id="KW-0687">Ribonucleoprotein</keyword>
<evidence type="ECO:0000256" key="4">
    <source>
        <dbReference type="SAM" id="MobiDB-lite"/>
    </source>
</evidence>
<evidence type="ECO:0000256" key="1">
    <source>
        <dbReference type="ARBA" id="ARBA00006640"/>
    </source>
</evidence>
<gene>
    <name evidence="5" type="ORF">D9619_005561</name>
</gene>
<accession>A0A8H5BXK4</accession>
<evidence type="ECO:0000313" key="5">
    <source>
        <dbReference type="EMBL" id="KAF5331131.1"/>
    </source>
</evidence>
<dbReference type="Proteomes" id="UP000567179">
    <property type="component" value="Unassembled WGS sequence"/>
</dbReference>
<dbReference type="PANTHER" id="PTHR41237">
    <property type="entry name" value="37S RIBOSOMAL PROTEIN MRP21, MITOCHONDRIAL"/>
    <property type="match status" value="1"/>
</dbReference>
<dbReference type="Pfam" id="PF01165">
    <property type="entry name" value="Ribosomal_S21"/>
    <property type="match status" value="1"/>
</dbReference>
<keyword evidence="6" id="KW-1185">Reference proteome</keyword>
<sequence>MQGVSHLFGQLSKRCLTSALPHASNATKFLRSPAASYIQTRLQSTSPFGHVTNQVNRISRAAEPPQTTPQERWAVKSRMALENAIASPPADAYAGRSIKVMSNENGLASALKNLNDVLSRNRVRQQVRSSERHEKKGVKRRRLQSERWRKQFANEVRKKVQLVMKIRDRGA</sequence>
<comment type="similarity">
    <text evidence="1">Belongs to the bacterial ribosomal protein bS21 family.</text>
</comment>